<dbReference type="SMART" id="SM00943">
    <property type="entry name" value="Prim-Pol"/>
    <property type="match status" value="1"/>
</dbReference>
<dbReference type="OrthoDB" id="7835871at2"/>
<dbReference type="EMBL" id="FOEP01000007">
    <property type="protein sequence ID" value="SEQ46409.1"/>
    <property type="molecule type" value="Genomic_DNA"/>
</dbReference>
<feature type="region of interest" description="Disordered" evidence="1">
    <location>
        <begin position="338"/>
        <end position="368"/>
    </location>
</feature>
<evidence type="ECO:0000313" key="3">
    <source>
        <dbReference type="EMBL" id="SEQ46409.1"/>
    </source>
</evidence>
<dbReference type="Proteomes" id="UP000198634">
    <property type="component" value="Unassembled WGS sequence"/>
</dbReference>
<feature type="domain" description="DNA primase/polymerase bifunctional N-terminal" evidence="2">
    <location>
        <begin position="17"/>
        <end position="164"/>
    </location>
</feature>
<keyword evidence="4" id="KW-1185">Reference proteome</keyword>
<dbReference type="RefSeq" id="WP_090269991.1">
    <property type="nucleotide sequence ID" value="NZ_FOEP01000007.1"/>
</dbReference>
<name>A0A1H9G8K4_9RHOB</name>
<evidence type="ECO:0000313" key="4">
    <source>
        <dbReference type="Proteomes" id="UP000198634"/>
    </source>
</evidence>
<gene>
    <name evidence="3" type="ORF">SAMN04488092_10780</name>
</gene>
<dbReference type="SUPFAM" id="SSF56747">
    <property type="entry name" value="Prim-pol domain"/>
    <property type="match status" value="1"/>
</dbReference>
<evidence type="ECO:0000259" key="2">
    <source>
        <dbReference type="SMART" id="SM00943"/>
    </source>
</evidence>
<protein>
    <submittedName>
        <fullName evidence="3">Bifunctional DNA primase/polymerase, N-terminal</fullName>
    </submittedName>
</protein>
<reference evidence="3 4" key="1">
    <citation type="submission" date="2016-10" db="EMBL/GenBank/DDBJ databases">
        <authorList>
            <person name="de Groot N.N."/>
        </authorList>
    </citation>
    <scope>NUCLEOTIDE SEQUENCE [LARGE SCALE GENOMIC DNA]</scope>
    <source>
        <strain evidence="3 4">DSM 22007</strain>
    </source>
</reference>
<dbReference type="STRING" id="657014.SAMN04488092_10780"/>
<proteinExistence type="predicted"/>
<accession>A0A1H9G8K4</accession>
<dbReference type="AlphaFoldDB" id="A0A1H9G8K4"/>
<sequence>MKALRVSTLPDPIRSEMARLKGAGLHLLPLGGGADGKAPLIRAWAGPSLTLGRILAPMHRTGSQAYGVRLDGLAVIDCDSDDPALVAQMEARFGKSPVHVKTPRGRHLYYRAGGTATNLRSEGLPVDIKTGVRSYVVGPLSIRRDGGFYTPAKGVLGKDALPFLRGATPPKVAPILSGHRHVELVKEAMRMVELVDSAEELQANLAGIRDDWCADPATMPDSELRDLAGWAWKCRLENRIYRGRDSAFPIHRLALDALRGQANGADATALLVTLMDQHGHTPGKRFPLNFAAMRAAGLINLSTPRLRAARRTLERAGLLRLTSNHRAGSKCQTYALTRPHPGASEAENIAPLTSATPRKVQGKAGGRG</sequence>
<organism evidence="3 4">
    <name type="scientific">Thalassovita taeanensis</name>
    <dbReference type="NCBI Taxonomy" id="657014"/>
    <lineage>
        <taxon>Bacteria</taxon>
        <taxon>Pseudomonadati</taxon>
        <taxon>Pseudomonadota</taxon>
        <taxon>Alphaproteobacteria</taxon>
        <taxon>Rhodobacterales</taxon>
        <taxon>Roseobacteraceae</taxon>
        <taxon>Thalassovita</taxon>
    </lineage>
</organism>
<dbReference type="Pfam" id="PF09250">
    <property type="entry name" value="Prim-Pol"/>
    <property type="match status" value="1"/>
</dbReference>
<dbReference type="InterPro" id="IPR015330">
    <property type="entry name" value="DNA_primase/pol_bifunc_N"/>
</dbReference>
<evidence type="ECO:0000256" key="1">
    <source>
        <dbReference type="SAM" id="MobiDB-lite"/>
    </source>
</evidence>